<organism evidence="3 4">
    <name type="scientific">Monosiga brevicollis</name>
    <name type="common">Choanoflagellate</name>
    <dbReference type="NCBI Taxonomy" id="81824"/>
    <lineage>
        <taxon>Eukaryota</taxon>
        <taxon>Choanoflagellata</taxon>
        <taxon>Craspedida</taxon>
        <taxon>Salpingoecidae</taxon>
        <taxon>Monosiga</taxon>
    </lineage>
</organism>
<evidence type="ECO:0000313" key="4">
    <source>
        <dbReference type="Proteomes" id="UP000001357"/>
    </source>
</evidence>
<reference evidence="3 4" key="1">
    <citation type="journal article" date="2008" name="Nature">
        <title>The genome of the choanoflagellate Monosiga brevicollis and the origin of metazoans.</title>
        <authorList>
            <consortium name="JGI Sequencing"/>
            <person name="King N."/>
            <person name="Westbrook M.J."/>
            <person name="Young S.L."/>
            <person name="Kuo A."/>
            <person name="Abedin M."/>
            <person name="Chapman J."/>
            <person name="Fairclough S."/>
            <person name="Hellsten U."/>
            <person name="Isogai Y."/>
            <person name="Letunic I."/>
            <person name="Marr M."/>
            <person name="Pincus D."/>
            <person name="Putnam N."/>
            <person name="Rokas A."/>
            <person name="Wright K.J."/>
            <person name="Zuzow R."/>
            <person name="Dirks W."/>
            <person name="Good M."/>
            <person name="Goodstein D."/>
            <person name="Lemons D."/>
            <person name="Li W."/>
            <person name="Lyons J.B."/>
            <person name="Morris A."/>
            <person name="Nichols S."/>
            <person name="Richter D.J."/>
            <person name="Salamov A."/>
            <person name="Bork P."/>
            <person name="Lim W.A."/>
            <person name="Manning G."/>
            <person name="Miller W.T."/>
            <person name="McGinnis W."/>
            <person name="Shapiro H."/>
            <person name="Tjian R."/>
            <person name="Grigoriev I.V."/>
            <person name="Rokhsar D."/>
        </authorList>
    </citation>
    <scope>NUCLEOTIDE SEQUENCE [LARGE SCALE GENOMIC DNA]</scope>
    <source>
        <strain evidence="4">MX1 / ATCC 50154</strain>
    </source>
</reference>
<feature type="domain" description="SAP" evidence="2">
    <location>
        <begin position="629"/>
        <end position="663"/>
    </location>
</feature>
<evidence type="ECO:0000259" key="2">
    <source>
        <dbReference type="PROSITE" id="PS50800"/>
    </source>
</evidence>
<dbReference type="InParanoid" id="A9V7Y0"/>
<dbReference type="KEGG" id="mbr:MONBRDRAFT_11010"/>
<evidence type="ECO:0000256" key="1">
    <source>
        <dbReference type="SAM" id="MobiDB-lite"/>
    </source>
</evidence>
<accession>A9V7Y0</accession>
<proteinExistence type="predicted"/>
<dbReference type="Proteomes" id="UP000001357">
    <property type="component" value="Unassembled WGS sequence"/>
</dbReference>
<dbReference type="GeneID" id="5894106"/>
<keyword evidence="4" id="KW-1185">Reference proteome</keyword>
<dbReference type="InterPro" id="IPR003034">
    <property type="entry name" value="SAP_dom"/>
</dbReference>
<dbReference type="GO" id="GO:0005634">
    <property type="term" value="C:nucleus"/>
    <property type="evidence" value="ECO:0000318"/>
    <property type="project" value="GO_Central"/>
</dbReference>
<dbReference type="GO" id="GO:0003677">
    <property type="term" value="F:DNA binding"/>
    <property type="evidence" value="ECO:0000318"/>
    <property type="project" value="GO_Central"/>
</dbReference>
<dbReference type="AlphaFoldDB" id="A9V7Y0"/>
<protein>
    <recommendedName>
        <fullName evidence="2">SAP domain-containing protein</fullName>
    </recommendedName>
</protein>
<gene>
    <name evidence="3" type="ORF">MONBRDRAFT_11010</name>
</gene>
<dbReference type="RefSeq" id="XP_001748772.1">
    <property type="nucleotide sequence ID" value="XM_001748720.1"/>
</dbReference>
<evidence type="ECO:0000313" key="3">
    <source>
        <dbReference type="EMBL" id="EDQ86382.1"/>
    </source>
</evidence>
<sequence>MRLCIAVHAGVEPSEKIEQLLASHGITSADLAQLQPDPSRPNKKAPTAASVARLYGLEQKDFYAAQSRADRHVDSGDQRRILTAPERRLLAQYVGTLADNNKGRRRALAVVLMYHLLETRHAARERALELKIPDARLIQPLNDRELDFLARLSTNPEQPPLREKWFQVWEAEFAPLLETARTQDPHRLAAATRSRCEEHFRSLGNALRQLNFLHDTGPHAGTIRLDRTSLALCLDASVHPNSTLPEFACVNIGLSHVWSIDKMPGLNAGLGMLQGDFRSEHSMDRGAATEQASDRTLTVVLAISLDGALAPPMVIHKQGTLPPEKIAGPANLPSSLVFDHDFGHFASCANNSGDITRPLFLGFCRRLRAFVGHREPILLISDGLKTRIPTPLMAYLKSINIFLFLAPPHTSHWLSPNDQWHQHIYRDRTTLLFETPSVAQGGSASLDEKIVALYAAIHKQHQCPERIQSAFGAAGIAKDRWGIDLMRHQPLEDAPDQRAANALSALDTMLLETKKANPGPLSAQSSPQAISRWGEDIRRYATAQARLIKCFEQRFLDVTAQQQQLLALLTPVLGERLPKRARVDVTTALEPSDAPLAVTDQQSAASSATIQSRSGGQAACQQIQEKLGLPATTKEHLKTACQRLGLAWTGNKPDLLARLQAKMGLVTEAQPSTASAHDVDSLESAEASMQNTIVPTTATAILQSVSEVQPNAVAIESPRPSSGTLASAHDPTVNGPNSEESGSFFDCVNICTNSSLDLRGPLFEWVTDLPEDLLRGNEEVDPALLEAQWFQQPSQLNMEEMDRLIQACDGPTRAYRAKVARLTSAHDTLLT</sequence>
<dbReference type="PROSITE" id="PS50800">
    <property type="entry name" value="SAP"/>
    <property type="match status" value="1"/>
</dbReference>
<name>A9V7Y0_MONBE</name>
<feature type="region of interest" description="Disordered" evidence="1">
    <location>
        <begin position="717"/>
        <end position="739"/>
    </location>
</feature>
<dbReference type="EMBL" id="CH991566">
    <property type="protein sequence ID" value="EDQ86382.1"/>
    <property type="molecule type" value="Genomic_DNA"/>
</dbReference>